<dbReference type="RefSeq" id="WP_273909282.1">
    <property type="nucleotide sequence ID" value="NZ_JAMDGX010000010.1"/>
</dbReference>
<dbReference type="InterPro" id="IPR027443">
    <property type="entry name" value="IPNS-like_sf"/>
</dbReference>
<dbReference type="EMBL" id="JAMDGY010000113">
    <property type="protein sequence ID" value="MDD0993895.1"/>
    <property type="molecule type" value="Genomic_DNA"/>
</dbReference>
<reference evidence="2 3" key="1">
    <citation type="submission" date="2022-05" db="EMBL/GenBank/DDBJ databases">
        <title>Novel Pseudomonas spp. Isolated from a Rainbow Trout Aquaculture Facility.</title>
        <authorList>
            <person name="Testerman T."/>
            <person name="Graf J."/>
        </authorList>
    </citation>
    <scope>NUCLEOTIDE SEQUENCE [LARGE SCALE GENOMIC DNA]</scope>
    <source>
        <strain evidence="2 3">ID681</strain>
    </source>
</reference>
<evidence type="ECO:0000313" key="2">
    <source>
        <dbReference type="EMBL" id="MDD0993895.1"/>
    </source>
</evidence>
<proteinExistence type="predicted"/>
<sequence>MSIEQPQGVCSGEGPRPVCSRLMVKVDLAPLLAALAAIESSQWQAHFNQRYFDGDWSGVALISAEDAIGELTHGQGPATLRQPWLEDARWQLGLQALGLDIRSARLLRLGAGAQIHEHRDYDLGGPDADMRLHIPLLSPEQVDFMLEGRRIPMKAGECWFLDLARPHCVDNHDTSPRIHLVLDCRPTPALLKAVADGQATTPASGEGRKARAFADFQQWLQRNQQACTQLQALTDQHTFIERVVALAASQGLDFGQEQVRAAMRRGRSRWSDQWKV</sequence>
<dbReference type="Pfam" id="PF05118">
    <property type="entry name" value="Asp_Arg_Hydrox"/>
    <property type="match status" value="1"/>
</dbReference>
<dbReference type="Gene3D" id="2.60.120.330">
    <property type="entry name" value="B-lactam Antibiotic, Isopenicillin N Synthase, Chain"/>
    <property type="match status" value="1"/>
</dbReference>
<comment type="caution">
    <text evidence="2">The sequence shown here is derived from an EMBL/GenBank/DDBJ whole genome shotgun (WGS) entry which is preliminary data.</text>
</comment>
<organism evidence="2 3">
    <name type="scientific">Pseudomonas fontis</name>
    <dbReference type="NCBI Taxonomy" id="2942633"/>
    <lineage>
        <taxon>Bacteria</taxon>
        <taxon>Pseudomonadati</taxon>
        <taxon>Pseudomonadota</taxon>
        <taxon>Gammaproteobacteria</taxon>
        <taxon>Pseudomonadales</taxon>
        <taxon>Pseudomonadaceae</taxon>
        <taxon>Pseudomonas</taxon>
    </lineage>
</organism>
<dbReference type="SUPFAM" id="SSF51197">
    <property type="entry name" value="Clavaminate synthase-like"/>
    <property type="match status" value="1"/>
</dbReference>
<keyword evidence="3" id="KW-1185">Reference proteome</keyword>
<name>A0ABT5P0F2_9PSED</name>
<protein>
    <submittedName>
        <fullName evidence="2">Aspartyl/asparaginyl beta-hydroxylase domain-containing protein</fullName>
    </submittedName>
</protein>
<evidence type="ECO:0000259" key="1">
    <source>
        <dbReference type="Pfam" id="PF05118"/>
    </source>
</evidence>
<gene>
    <name evidence="2" type="ORF">M5G11_25540</name>
</gene>
<feature type="domain" description="Aspartyl/asparaginy/proline hydroxylase" evidence="1">
    <location>
        <begin position="92"/>
        <end position="185"/>
    </location>
</feature>
<dbReference type="Proteomes" id="UP001148203">
    <property type="component" value="Unassembled WGS sequence"/>
</dbReference>
<dbReference type="InterPro" id="IPR007803">
    <property type="entry name" value="Asp/Arg/Pro-Hydrxlase"/>
</dbReference>
<accession>A0ABT5P0F2</accession>
<evidence type="ECO:0000313" key="3">
    <source>
        <dbReference type="Proteomes" id="UP001148203"/>
    </source>
</evidence>